<dbReference type="GO" id="GO:0016887">
    <property type="term" value="F:ATP hydrolysis activity"/>
    <property type="evidence" value="ECO:0007669"/>
    <property type="project" value="InterPro"/>
</dbReference>
<protein>
    <submittedName>
        <fullName evidence="7">ATP-binding cassette domain-containing protein</fullName>
    </submittedName>
</protein>
<dbReference type="SUPFAM" id="SSF52540">
    <property type="entry name" value="P-loop containing nucleoside triphosphate hydrolases"/>
    <property type="match status" value="1"/>
</dbReference>
<organism evidence="7 8">
    <name type="scientific">Biomaibacter acetigenes</name>
    <dbReference type="NCBI Taxonomy" id="2316383"/>
    <lineage>
        <taxon>Bacteria</taxon>
        <taxon>Bacillati</taxon>
        <taxon>Bacillota</taxon>
        <taxon>Clostridia</taxon>
        <taxon>Thermosediminibacterales</taxon>
        <taxon>Tepidanaerobacteraceae</taxon>
        <taxon>Biomaibacter</taxon>
    </lineage>
</organism>
<evidence type="ECO:0000313" key="8">
    <source>
        <dbReference type="Proteomes" id="UP000280960"/>
    </source>
</evidence>
<dbReference type="InterPro" id="IPR052156">
    <property type="entry name" value="BCAA_Transport_ATP-bd_LivF"/>
</dbReference>
<proteinExistence type="inferred from homology"/>
<evidence type="ECO:0000313" key="7">
    <source>
        <dbReference type="EMBL" id="AYO29998.1"/>
    </source>
</evidence>
<dbReference type="Pfam" id="PF00005">
    <property type="entry name" value="ABC_tran"/>
    <property type="match status" value="1"/>
</dbReference>
<dbReference type="PROSITE" id="PS50893">
    <property type="entry name" value="ABC_TRANSPORTER_2"/>
    <property type="match status" value="1"/>
</dbReference>
<evidence type="ECO:0000256" key="4">
    <source>
        <dbReference type="ARBA" id="ARBA00022840"/>
    </source>
</evidence>
<dbReference type="InterPro" id="IPR027417">
    <property type="entry name" value="P-loop_NTPase"/>
</dbReference>
<dbReference type="CDD" id="cd03224">
    <property type="entry name" value="ABC_TM1139_LivF_branched"/>
    <property type="match status" value="1"/>
</dbReference>
<evidence type="ECO:0000256" key="2">
    <source>
        <dbReference type="ARBA" id="ARBA00022448"/>
    </source>
</evidence>
<evidence type="ECO:0000256" key="1">
    <source>
        <dbReference type="ARBA" id="ARBA00005417"/>
    </source>
</evidence>
<evidence type="ECO:0000259" key="6">
    <source>
        <dbReference type="PROSITE" id="PS50893"/>
    </source>
</evidence>
<gene>
    <name evidence="7" type="ORF">D2962_04695</name>
</gene>
<dbReference type="RefSeq" id="WP_120766494.1">
    <property type="nucleotide sequence ID" value="NZ_CP033169.1"/>
</dbReference>
<dbReference type="AlphaFoldDB" id="A0A3G2R4F5"/>
<dbReference type="PIRSF" id="PIRSF039137">
    <property type="entry name" value="ABC_branched_ATPase"/>
    <property type="match status" value="1"/>
</dbReference>
<dbReference type="GO" id="GO:0015807">
    <property type="term" value="P:L-amino acid transport"/>
    <property type="evidence" value="ECO:0007669"/>
    <property type="project" value="TreeGrafter"/>
</dbReference>
<keyword evidence="8" id="KW-1185">Reference proteome</keyword>
<dbReference type="Gene3D" id="3.40.50.300">
    <property type="entry name" value="P-loop containing nucleotide triphosphate hydrolases"/>
    <property type="match status" value="1"/>
</dbReference>
<dbReference type="PANTHER" id="PTHR43820:SF4">
    <property type="entry name" value="HIGH-AFFINITY BRANCHED-CHAIN AMINO ACID TRANSPORT ATP-BINDING PROTEIN LIVF"/>
    <property type="match status" value="1"/>
</dbReference>
<name>A0A3G2R4F5_9FIRM</name>
<dbReference type="EMBL" id="CP033169">
    <property type="protein sequence ID" value="AYO29998.1"/>
    <property type="molecule type" value="Genomic_DNA"/>
</dbReference>
<sequence length="245" mass="26774">MLKVENLHVYYGGIHALKGIDISVEKGEIVTIIGANGAGKSTLLNTISGLVRSREGRIIFKGSLLRPVPHHIVMKGICQVPEGRLVFANLTVKDNLLLGAYLRKDKNIKKDLEKVYELFPRLAERQKQLAGTLSGGEQQMLAMGRGLMSNPELMLLDEPSLGLAPILVDTIFTVIQDIKKIGKTILLVEQNAYKALSTADRAYVLEQGKIVKAGKAADLIKDPTIQESYLGQKAEAGDRKSEVGF</sequence>
<dbReference type="PANTHER" id="PTHR43820">
    <property type="entry name" value="HIGH-AFFINITY BRANCHED-CHAIN AMINO ACID TRANSPORT ATP-BINDING PROTEIN LIVF"/>
    <property type="match status" value="1"/>
</dbReference>
<dbReference type="InterPro" id="IPR030660">
    <property type="entry name" value="ABC_branched_ATPase_LivF/BraG"/>
</dbReference>
<dbReference type="SMART" id="SM00382">
    <property type="entry name" value="AAA"/>
    <property type="match status" value="1"/>
</dbReference>
<comment type="similarity">
    <text evidence="1">Belongs to the ABC transporter superfamily.</text>
</comment>
<dbReference type="GO" id="GO:0005524">
    <property type="term" value="F:ATP binding"/>
    <property type="evidence" value="ECO:0007669"/>
    <property type="project" value="UniProtKB-KW"/>
</dbReference>
<dbReference type="KEGG" id="bacg:D2962_04695"/>
<dbReference type="GO" id="GO:0015658">
    <property type="term" value="F:branched-chain amino acid transmembrane transporter activity"/>
    <property type="evidence" value="ECO:0007669"/>
    <property type="project" value="InterPro"/>
</dbReference>
<dbReference type="Proteomes" id="UP000280960">
    <property type="component" value="Chromosome"/>
</dbReference>
<feature type="domain" description="ABC transporter" evidence="6">
    <location>
        <begin position="2"/>
        <end position="232"/>
    </location>
</feature>
<keyword evidence="5" id="KW-0029">Amino-acid transport</keyword>
<dbReference type="InterPro" id="IPR003439">
    <property type="entry name" value="ABC_transporter-like_ATP-bd"/>
</dbReference>
<accession>A0A3G2R4F5</accession>
<dbReference type="InterPro" id="IPR003593">
    <property type="entry name" value="AAA+_ATPase"/>
</dbReference>
<dbReference type="PROSITE" id="PS00211">
    <property type="entry name" value="ABC_TRANSPORTER_1"/>
    <property type="match status" value="1"/>
</dbReference>
<evidence type="ECO:0000256" key="3">
    <source>
        <dbReference type="ARBA" id="ARBA00022741"/>
    </source>
</evidence>
<evidence type="ECO:0000256" key="5">
    <source>
        <dbReference type="ARBA" id="ARBA00022970"/>
    </source>
</evidence>
<dbReference type="InterPro" id="IPR017871">
    <property type="entry name" value="ABC_transporter-like_CS"/>
</dbReference>
<keyword evidence="4 7" id="KW-0067">ATP-binding</keyword>
<keyword evidence="2" id="KW-0813">Transport</keyword>
<keyword evidence="3" id="KW-0547">Nucleotide-binding</keyword>
<reference evidence="7 8" key="1">
    <citation type="submission" date="2018-10" db="EMBL/GenBank/DDBJ databases">
        <authorList>
            <person name="Zhang X."/>
        </authorList>
    </citation>
    <scope>NUCLEOTIDE SEQUENCE [LARGE SCALE GENOMIC DNA]</scope>
    <source>
        <strain evidence="7 8">SK-G1</strain>
    </source>
</reference>